<evidence type="ECO:0000256" key="1">
    <source>
        <dbReference type="ARBA" id="ARBA00022801"/>
    </source>
</evidence>
<evidence type="ECO:0000256" key="7">
    <source>
        <dbReference type="ARBA" id="ARBA00048062"/>
    </source>
</evidence>
<dbReference type="EC" id="3.1.2.20" evidence="5"/>
<dbReference type="EMBL" id="JAESIY010000004">
    <property type="protein sequence ID" value="MBL3656204.1"/>
    <property type="molecule type" value="Genomic_DNA"/>
</dbReference>
<dbReference type="InterPro" id="IPR006683">
    <property type="entry name" value="Thioestr_dom"/>
</dbReference>
<dbReference type="PANTHER" id="PTHR43240">
    <property type="entry name" value="1,4-DIHYDROXY-2-NAPHTHOYL-COA THIOESTERASE 1"/>
    <property type="match status" value="1"/>
</dbReference>
<evidence type="ECO:0000256" key="5">
    <source>
        <dbReference type="ARBA" id="ARBA00038894"/>
    </source>
</evidence>
<dbReference type="Pfam" id="PF03061">
    <property type="entry name" value="4HBT"/>
    <property type="match status" value="1"/>
</dbReference>
<evidence type="ECO:0000256" key="6">
    <source>
        <dbReference type="ARBA" id="ARBA00040062"/>
    </source>
</evidence>
<accession>A0A937F7T8</accession>
<comment type="caution">
    <text evidence="9">The sequence shown here is derived from an EMBL/GenBank/DDBJ whole genome shotgun (WGS) entry which is preliminary data.</text>
</comment>
<feature type="domain" description="Thioesterase" evidence="8">
    <location>
        <begin position="53"/>
        <end position="127"/>
    </location>
</feature>
<dbReference type="PANTHER" id="PTHR43240:SF20">
    <property type="entry name" value="MEDIUM_LONG-CHAIN ACYL-COA THIOESTERASE YIGI"/>
    <property type="match status" value="1"/>
</dbReference>
<reference evidence="9" key="1">
    <citation type="submission" date="2021-01" db="EMBL/GenBank/DDBJ databases">
        <title>Fulvivirga kasyanovii gen. nov., sp nov., a novel member of the phylum Bacteroidetes isolated from seawater in a mussel farm.</title>
        <authorList>
            <person name="Zhao L.-H."/>
            <person name="Wang Z.-J."/>
        </authorList>
    </citation>
    <scope>NUCLEOTIDE SEQUENCE</scope>
    <source>
        <strain evidence="9">2943</strain>
    </source>
</reference>
<evidence type="ECO:0000313" key="10">
    <source>
        <dbReference type="Proteomes" id="UP000659388"/>
    </source>
</evidence>
<evidence type="ECO:0000256" key="2">
    <source>
        <dbReference type="ARBA" id="ARBA00035880"/>
    </source>
</evidence>
<protein>
    <recommendedName>
        <fullName evidence="6">Medium/long-chain acyl-CoA thioesterase YigI</fullName>
        <ecNumber evidence="5">3.1.2.20</ecNumber>
    </recommendedName>
</protein>
<comment type="catalytic activity">
    <reaction evidence="7">
        <text>a medium-chain fatty acyl-CoA + H2O = a medium-chain fatty acid + CoA + H(+)</text>
        <dbReference type="Rhea" id="RHEA:68184"/>
        <dbReference type="ChEBI" id="CHEBI:15377"/>
        <dbReference type="ChEBI" id="CHEBI:15378"/>
        <dbReference type="ChEBI" id="CHEBI:57287"/>
        <dbReference type="ChEBI" id="CHEBI:59558"/>
        <dbReference type="ChEBI" id="CHEBI:90546"/>
    </reaction>
</comment>
<dbReference type="Gene3D" id="3.10.129.10">
    <property type="entry name" value="Hotdog Thioesterase"/>
    <property type="match status" value="1"/>
</dbReference>
<dbReference type="RefSeq" id="WP_202243995.1">
    <property type="nucleotide sequence ID" value="NZ_JAESIY010000004.1"/>
</dbReference>
<comment type="similarity">
    <text evidence="4">Belongs to the YigI thioesterase family.</text>
</comment>
<dbReference type="InterPro" id="IPR029069">
    <property type="entry name" value="HotDog_dom_sf"/>
</dbReference>
<dbReference type="NCBIfam" id="TIGR00369">
    <property type="entry name" value="unchar_dom_1"/>
    <property type="match status" value="1"/>
</dbReference>
<comment type="catalytic activity">
    <reaction evidence="3">
        <text>a long-chain fatty acyl-CoA + H2O = a long-chain fatty acid + CoA + H(+)</text>
        <dbReference type="Rhea" id="RHEA:67680"/>
        <dbReference type="ChEBI" id="CHEBI:15377"/>
        <dbReference type="ChEBI" id="CHEBI:15378"/>
        <dbReference type="ChEBI" id="CHEBI:57287"/>
        <dbReference type="ChEBI" id="CHEBI:57560"/>
        <dbReference type="ChEBI" id="CHEBI:83139"/>
    </reaction>
</comment>
<dbReference type="InterPro" id="IPR003736">
    <property type="entry name" value="PAAI_dom"/>
</dbReference>
<organism evidence="9 10">
    <name type="scientific">Fulvivirga sediminis</name>
    <dbReference type="NCBI Taxonomy" id="2803949"/>
    <lineage>
        <taxon>Bacteria</taxon>
        <taxon>Pseudomonadati</taxon>
        <taxon>Bacteroidota</taxon>
        <taxon>Cytophagia</taxon>
        <taxon>Cytophagales</taxon>
        <taxon>Fulvivirgaceae</taxon>
        <taxon>Fulvivirga</taxon>
    </lineage>
</organism>
<keyword evidence="1" id="KW-0378">Hydrolase</keyword>
<proteinExistence type="inferred from homology"/>
<dbReference type="GO" id="GO:0047617">
    <property type="term" value="F:fatty acyl-CoA hydrolase activity"/>
    <property type="evidence" value="ECO:0007669"/>
    <property type="project" value="UniProtKB-EC"/>
</dbReference>
<evidence type="ECO:0000256" key="4">
    <source>
        <dbReference type="ARBA" id="ARBA00038381"/>
    </source>
</evidence>
<evidence type="ECO:0000313" key="9">
    <source>
        <dbReference type="EMBL" id="MBL3656204.1"/>
    </source>
</evidence>
<evidence type="ECO:0000256" key="3">
    <source>
        <dbReference type="ARBA" id="ARBA00036002"/>
    </source>
</evidence>
<evidence type="ECO:0000259" key="8">
    <source>
        <dbReference type="Pfam" id="PF03061"/>
    </source>
</evidence>
<name>A0A937F7T8_9BACT</name>
<dbReference type="CDD" id="cd03443">
    <property type="entry name" value="PaaI_thioesterase"/>
    <property type="match status" value="1"/>
</dbReference>
<sequence>MIKTYNPNYKSRVEKFLERQFFMKHIHFSLSEIGEGSTEGWLPLEEVHLQQKGVVHGGVIATLADSTMGFAAYTLLADDQHVVTGELKVSYLNPGIGDRLWVKGWVLKQGKKVNFCESEVYAYNGEERKLIAKASATMITIFPEK</sequence>
<comment type="catalytic activity">
    <reaction evidence="2">
        <text>a fatty acyl-CoA + H2O = a fatty acid + CoA + H(+)</text>
        <dbReference type="Rhea" id="RHEA:16781"/>
        <dbReference type="ChEBI" id="CHEBI:15377"/>
        <dbReference type="ChEBI" id="CHEBI:15378"/>
        <dbReference type="ChEBI" id="CHEBI:28868"/>
        <dbReference type="ChEBI" id="CHEBI:57287"/>
        <dbReference type="ChEBI" id="CHEBI:77636"/>
        <dbReference type="EC" id="3.1.2.20"/>
    </reaction>
</comment>
<gene>
    <name evidence="9" type="ORF">JL102_08685</name>
</gene>
<dbReference type="AlphaFoldDB" id="A0A937F7T8"/>
<dbReference type="SUPFAM" id="SSF54637">
    <property type="entry name" value="Thioesterase/thiol ester dehydrase-isomerase"/>
    <property type="match status" value="1"/>
</dbReference>
<dbReference type="Proteomes" id="UP000659388">
    <property type="component" value="Unassembled WGS sequence"/>
</dbReference>
<keyword evidence="10" id="KW-1185">Reference proteome</keyword>